<keyword evidence="4" id="KW-0479">Metal-binding</keyword>
<dbReference type="InterPro" id="IPR050072">
    <property type="entry name" value="Peptidase_M20A"/>
</dbReference>
<dbReference type="PROSITE" id="PS00759">
    <property type="entry name" value="ARGE_DAPE_CPG2_2"/>
    <property type="match status" value="1"/>
</dbReference>
<dbReference type="GO" id="GO:0016805">
    <property type="term" value="F:dipeptidase activity"/>
    <property type="evidence" value="ECO:0007669"/>
    <property type="project" value="UniProtKB-KW"/>
</dbReference>
<dbReference type="OrthoDB" id="9761532at2"/>
<evidence type="ECO:0000256" key="6">
    <source>
        <dbReference type="ARBA" id="ARBA00022833"/>
    </source>
</evidence>
<dbReference type="NCBIfam" id="TIGR01887">
    <property type="entry name" value="dipeptidaselike"/>
    <property type="match status" value="1"/>
</dbReference>
<evidence type="ECO:0000256" key="4">
    <source>
        <dbReference type="ARBA" id="ARBA00022723"/>
    </source>
</evidence>
<dbReference type="SUPFAM" id="SSF55031">
    <property type="entry name" value="Bacterial exopeptidase dimerisation domain"/>
    <property type="match status" value="1"/>
</dbReference>
<comment type="similarity">
    <text evidence="2">Belongs to the peptidase M20A family.</text>
</comment>
<dbReference type="GO" id="GO:0008270">
    <property type="term" value="F:zinc ion binding"/>
    <property type="evidence" value="ECO:0007669"/>
    <property type="project" value="InterPro"/>
</dbReference>
<dbReference type="InterPro" id="IPR001261">
    <property type="entry name" value="ArgE/DapE_CS"/>
</dbReference>
<evidence type="ECO:0000313" key="10">
    <source>
        <dbReference type="Proteomes" id="UP000324781"/>
    </source>
</evidence>
<dbReference type="EMBL" id="FQZP01000010">
    <property type="protein sequence ID" value="SHI80150.1"/>
    <property type="molecule type" value="Genomic_DNA"/>
</dbReference>
<dbReference type="GO" id="GO:0006508">
    <property type="term" value="P:proteolysis"/>
    <property type="evidence" value="ECO:0007669"/>
    <property type="project" value="UniProtKB-KW"/>
</dbReference>
<evidence type="ECO:0000256" key="7">
    <source>
        <dbReference type="ARBA" id="ARBA00022997"/>
    </source>
</evidence>
<dbReference type="GO" id="GO:0008237">
    <property type="term" value="F:metallopeptidase activity"/>
    <property type="evidence" value="ECO:0007669"/>
    <property type="project" value="UniProtKB-KW"/>
</dbReference>
<dbReference type="Gene3D" id="3.40.630.10">
    <property type="entry name" value="Zn peptidases"/>
    <property type="match status" value="1"/>
</dbReference>
<dbReference type="Gene3D" id="3.30.70.360">
    <property type="match status" value="2"/>
</dbReference>
<reference evidence="9 10" key="1">
    <citation type="submission" date="2016-11" db="EMBL/GenBank/DDBJ databases">
        <authorList>
            <person name="Varghese N."/>
            <person name="Submissions S."/>
        </authorList>
    </citation>
    <scope>NUCLEOTIDE SEQUENCE [LARGE SCALE GENOMIC DNA]</scope>
    <source>
        <strain evidence="9 10">DSM 19027</strain>
    </source>
</reference>
<keyword evidence="7" id="KW-0224">Dipeptidase</keyword>
<dbReference type="AlphaFoldDB" id="A0A1M6E448"/>
<dbReference type="InterPro" id="IPR010964">
    <property type="entry name" value="M20A_pepV-rel"/>
</dbReference>
<dbReference type="InterPro" id="IPR036264">
    <property type="entry name" value="Bact_exopeptidase_dim_dom"/>
</dbReference>
<keyword evidence="10" id="KW-1185">Reference proteome</keyword>
<keyword evidence="3" id="KW-0645">Protease</keyword>
<accession>A0A1M6E448</accession>
<evidence type="ECO:0000256" key="1">
    <source>
        <dbReference type="ARBA" id="ARBA00001947"/>
    </source>
</evidence>
<comment type="cofactor">
    <cofactor evidence="1">
        <name>Zn(2+)</name>
        <dbReference type="ChEBI" id="CHEBI:29105"/>
    </cofactor>
</comment>
<dbReference type="GO" id="GO:0008777">
    <property type="term" value="F:acetylornithine deacetylase activity"/>
    <property type="evidence" value="ECO:0007669"/>
    <property type="project" value="TreeGrafter"/>
</dbReference>
<dbReference type="PANTHER" id="PTHR43808:SF31">
    <property type="entry name" value="N-ACETYL-L-CITRULLINE DEACETYLASE"/>
    <property type="match status" value="1"/>
</dbReference>
<proteinExistence type="inferred from homology"/>
<evidence type="ECO:0000256" key="8">
    <source>
        <dbReference type="ARBA" id="ARBA00023049"/>
    </source>
</evidence>
<evidence type="ECO:0000256" key="3">
    <source>
        <dbReference type="ARBA" id="ARBA00022670"/>
    </source>
</evidence>
<dbReference type="GO" id="GO:0006526">
    <property type="term" value="P:L-arginine biosynthetic process"/>
    <property type="evidence" value="ECO:0007669"/>
    <property type="project" value="TreeGrafter"/>
</dbReference>
<sequence length="448" mass="49621">MNLEQYYPDIISSISELVRIPTVYDAASVTPIMPYGKYIHEGYEWLKRKALSDGFEVLEFDGHALAIRIPGNSTGERIDVISHLDVVAPGDGWLADPFSGEVSGGFIHGRGTQDMKAALMLTYYALKYIKDHGIPLKRELRVVIGCDEERTMEDMKYYARKSGVPAFAFTPDGRFPYTLGEKGALMWSVEGHMETCMEALEGGIQCNVVSPEAWALIRCGQSADAYRNMLEQKGYPGEVSREGDRIRLRVLGKAAHASRPEDGANATVRLLELVACVSADPLADLLYRCFSDHNGKGAGLDYDIAPMGKLTMNLGVLKVRENQVSAEVDCRYPYGITSDILTGRLQEVLKPLKVTLRYDDRPTLADKNSSWLKILLDTYRELSGDAGAEPVISGGVTYGKAIGNCVAFGPFREGEQELAHQANERIEIERVKQLFEIYTTAMIRLATL</sequence>
<name>A0A1M6E448_9FIRM</name>
<evidence type="ECO:0000256" key="2">
    <source>
        <dbReference type="ARBA" id="ARBA00006247"/>
    </source>
</evidence>
<dbReference type="SUPFAM" id="SSF53187">
    <property type="entry name" value="Zn-dependent exopeptidases"/>
    <property type="match status" value="1"/>
</dbReference>
<dbReference type="RefSeq" id="WP_149678194.1">
    <property type="nucleotide sequence ID" value="NZ_DAONMB010000042.1"/>
</dbReference>
<keyword evidence="6" id="KW-0862">Zinc</keyword>
<keyword evidence="8" id="KW-0482">Metalloprotease</keyword>
<evidence type="ECO:0000256" key="5">
    <source>
        <dbReference type="ARBA" id="ARBA00022801"/>
    </source>
</evidence>
<dbReference type="Pfam" id="PF01546">
    <property type="entry name" value="Peptidase_M20"/>
    <property type="match status" value="1"/>
</dbReference>
<protein>
    <submittedName>
        <fullName evidence="9">Succinyl-diaminopimelate desuccinylase</fullName>
    </submittedName>
</protein>
<organism evidence="9 10">
    <name type="scientific">Thermoclostridium caenicola</name>
    <dbReference type="NCBI Taxonomy" id="659425"/>
    <lineage>
        <taxon>Bacteria</taxon>
        <taxon>Bacillati</taxon>
        <taxon>Bacillota</taxon>
        <taxon>Clostridia</taxon>
        <taxon>Eubacteriales</taxon>
        <taxon>Oscillospiraceae</taxon>
        <taxon>Thermoclostridium</taxon>
    </lineage>
</organism>
<keyword evidence="5" id="KW-0378">Hydrolase</keyword>
<gene>
    <name evidence="9" type="ORF">SAMN05444373_101033</name>
</gene>
<evidence type="ECO:0000313" key="9">
    <source>
        <dbReference type="EMBL" id="SHI80150.1"/>
    </source>
</evidence>
<dbReference type="PANTHER" id="PTHR43808">
    <property type="entry name" value="ACETYLORNITHINE DEACETYLASE"/>
    <property type="match status" value="1"/>
</dbReference>
<dbReference type="Proteomes" id="UP000324781">
    <property type="component" value="Unassembled WGS sequence"/>
</dbReference>
<dbReference type="InterPro" id="IPR002933">
    <property type="entry name" value="Peptidase_M20"/>
</dbReference>